<organism evidence="3">
    <name type="scientific">Trichuris suis</name>
    <name type="common">pig whipworm</name>
    <dbReference type="NCBI Taxonomy" id="68888"/>
    <lineage>
        <taxon>Eukaryota</taxon>
        <taxon>Metazoa</taxon>
        <taxon>Ecdysozoa</taxon>
        <taxon>Nematoda</taxon>
        <taxon>Enoplea</taxon>
        <taxon>Dorylaimia</taxon>
        <taxon>Trichinellida</taxon>
        <taxon>Trichuridae</taxon>
        <taxon>Trichuris</taxon>
    </lineage>
</organism>
<dbReference type="AlphaFoldDB" id="A0A085N2F6"/>
<proteinExistence type="predicted"/>
<dbReference type="Proteomes" id="UP000030758">
    <property type="component" value="Unassembled WGS sequence"/>
</dbReference>
<sequence>MGNCIGWSWCGFRDVKSFNNGNMPLGADDAHASIISHPFDWTSALLSQNKVQMADSNYFSLVESLSEEPLEESCCQVLSQYNEPTSEDERFDSQRSNTGNNGRCSRFLARFKNVRNGHHRKHRDSQSSDSAVNSGSDLEWEPEQMMLSCLRADYLFEYSKLYDNNNVGSLLPTSDCQSTMNSSDHPTLEWDTEDVMDSDTLELLLNIDSMAQSINRSL</sequence>
<keyword evidence="4" id="KW-1185">Reference proteome</keyword>
<protein>
    <submittedName>
        <fullName evidence="3">Uncharacterized protein</fullName>
    </submittedName>
</protein>
<dbReference type="OrthoDB" id="5915394at2759"/>
<dbReference type="EMBL" id="KL367569">
    <property type="protein sequence ID" value="KFD63652.1"/>
    <property type="molecule type" value="Genomic_DNA"/>
</dbReference>
<gene>
    <name evidence="2" type="ORF">M513_09704</name>
    <name evidence="3" type="ORF">M514_09704</name>
</gene>
<dbReference type="Proteomes" id="UP000030764">
    <property type="component" value="Unassembled WGS sequence"/>
</dbReference>
<accession>A0A085N2F6</accession>
<reference evidence="3 4" key="1">
    <citation type="journal article" date="2014" name="Nat. Genet.">
        <title>Genome and transcriptome of the porcine whipworm Trichuris suis.</title>
        <authorList>
            <person name="Jex A.R."/>
            <person name="Nejsum P."/>
            <person name="Schwarz E.M."/>
            <person name="Hu L."/>
            <person name="Young N.D."/>
            <person name="Hall R.S."/>
            <person name="Korhonen P.K."/>
            <person name="Liao S."/>
            <person name="Thamsborg S."/>
            <person name="Xia J."/>
            <person name="Xu P."/>
            <person name="Wang S."/>
            <person name="Scheerlinck J.P."/>
            <person name="Hofmann A."/>
            <person name="Sternberg P.W."/>
            <person name="Wang J."/>
            <person name="Gasser R.B."/>
        </authorList>
    </citation>
    <scope>NUCLEOTIDE SEQUENCE [LARGE SCALE GENOMIC DNA]</scope>
    <source>
        <strain evidence="3">DCEP-RM93F</strain>
        <strain evidence="2">DCEP-RM93M</strain>
    </source>
</reference>
<feature type="compositionally biased region" description="Polar residues" evidence="1">
    <location>
        <begin position="127"/>
        <end position="136"/>
    </location>
</feature>
<evidence type="ECO:0000313" key="3">
    <source>
        <dbReference type="EMBL" id="KFD63652.1"/>
    </source>
</evidence>
<feature type="region of interest" description="Disordered" evidence="1">
    <location>
        <begin position="117"/>
        <end position="137"/>
    </location>
</feature>
<evidence type="ECO:0000313" key="2">
    <source>
        <dbReference type="EMBL" id="KFD49437.1"/>
    </source>
</evidence>
<evidence type="ECO:0000313" key="4">
    <source>
        <dbReference type="Proteomes" id="UP000030764"/>
    </source>
</evidence>
<evidence type="ECO:0000256" key="1">
    <source>
        <dbReference type="SAM" id="MobiDB-lite"/>
    </source>
</evidence>
<dbReference type="EMBL" id="KL363271">
    <property type="protein sequence ID" value="KFD49437.1"/>
    <property type="molecule type" value="Genomic_DNA"/>
</dbReference>
<name>A0A085N2F6_9BILA</name>